<evidence type="ECO:0000256" key="4">
    <source>
        <dbReference type="ARBA" id="ARBA00022989"/>
    </source>
</evidence>
<dbReference type="InterPro" id="IPR050638">
    <property type="entry name" value="AA-Vitamin_Transporters"/>
</dbReference>
<proteinExistence type="inferred from homology"/>
<dbReference type="PANTHER" id="PTHR32322">
    <property type="entry name" value="INNER MEMBRANE TRANSPORTER"/>
    <property type="match status" value="1"/>
</dbReference>
<comment type="subcellular location">
    <subcellularLocation>
        <location evidence="1">Membrane</location>
        <topology evidence="1">Multi-pass membrane protein</topology>
    </subcellularLocation>
</comment>
<feature type="transmembrane region" description="Helical" evidence="6">
    <location>
        <begin position="124"/>
        <end position="145"/>
    </location>
</feature>
<dbReference type="SUPFAM" id="SSF103481">
    <property type="entry name" value="Multidrug resistance efflux transporter EmrE"/>
    <property type="match status" value="2"/>
</dbReference>
<feature type="transmembrane region" description="Helical" evidence="6">
    <location>
        <begin position="12"/>
        <end position="34"/>
    </location>
</feature>
<feature type="transmembrane region" description="Helical" evidence="6">
    <location>
        <begin position="69"/>
        <end position="87"/>
    </location>
</feature>
<evidence type="ECO:0000313" key="8">
    <source>
        <dbReference type="EMBL" id="SUO97129.1"/>
    </source>
</evidence>
<feature type="transmembrane region" description="Helical" evidence="6">
    <location>
        <begin position="243"/>
        <end position="265"/>
    </location>
</feature>
<comment type="similarity">
    <text evidence="2">Belongs to the EamA transporter family.</text>
</comment>
<dbReference type="GO" id="GO:0016020">
    <property type="term" value="C:membrane"/>
    <property type="evidence" value="ECO:0007669"/>
    <property type="project" value="UniProtKB-SubCell"/>
</dbReference>
<dbReference type="OrthoDB" id="5625838at2"/>
<evidence type="ECO:0000256" key="3">
    <source>
        <dbReference type="ARBA" id="ARBA00022692"/>
    </source>
</evidence>
<name>A0A380MX44_9GAMM</name>
<feature type="transmembrane region" description="Helical" evidence="6">
    <location>
        <begin position="99"/>
        <end position="117"/>
    </location>
</feature>
<feature type="transmembrane region" description="Helical" evidence="6">
    <location>
        <begin position="40"/>
        <end position="57"/>
    </location>
</feature>
<keyword evidence="5 6" id="KW-0472">Membrane</keyword>
<sequence length="294" mass="31767">MDAKAKNDTPAIIGLLIGCIVFGLGSLIVAFVPINSYAIAFWRLLLACFVFVGIFLFRHQSLPGHPKALFFTCLAGIFFAFDLSLWHESIHAVGPGISTLLNSLQIFFITAIGFFFFQERPNRLQLLSLNIAILGVALIASPEFAHNQRAAWGFISGVLSGGALAASMSAVRKVHEYEPTPIIPLMLLFNLSGTIILFPIALLADGAFFPSTLSSLFWTSVYGIVMQCGAWALVVFAIPRLSLALTGLILLSEPVAAIIIDATLLAKPITAIQWLGCGLTLISIYLGTLRRNTI</sequence>
<reference evidence="8 9" key="1">
    <citation type="submission" date="2018-06" db="EMBL/GenBank/DDBJ databases">
        <authorList>
            <consortium name="Pathogen Informatics"/>
            <person name="Doyle S."/>
        </authorList>
    </citation>
    <scope>NUCLEOTIDE SEQUENCE [LARGE SCALE GENOMIC DNA]</scope>
    <source>
        <strain evidence="8 9">NCTC13337</strain>
    </source>
</reference>
<evidence type="ECO:0000256" key="6">
    <source>
        <dbReference type="SAM" id="Phobius"/>
    </source>
</evidence>
<evidence type="ECO:0000313" key="9">
    <source>
        <dbReference type="Proteomes" id="UP000254601"/>
    </source>
</evidence>
<feature type="transmembrane region" description="Helical" evidence="6">
    <location>
        <begin position="271"/>
        <end position="289"/>
    </location>
</feature>
<dbReference type="InterPro" id="IPR037185">
    <property type="entry name" value="EmrE-like"/>
</dbReference>
<dbReference type="InterPro" id="IPR000620">
    <property type="entry name" value="EamA_dom"/>
</dbReference>
<dbReference type="Pfam" id="PF00892">
    <property type="entry name" value="EamA"/>
    <property type="match status" value="2"/>
</dbReference>
<dbReference type="PROSITE" id="PS51257">
    <property type="entry name" value="PROKAR_LIPOPROTEIN"/>
    <property type="match status" value="1"/>
</dbReference>
<feature type="domain" description="EamA" evidence="7">
    <location>
        <begin position="10"/>
        <end position="140"/>
    </location>
</feature>
<feature type="transmembrane region" description="Helical" evidence="6">
    <location>
        <begin position="216"/>
        <end position="236"/>
    </location>
</feature>
<dbReference type="Proteomes" id="UP000254601">
    <property type="component" value="Unassembled WGS sequence"/>
</dbReference>
<keyword evidence="9" id="KW-1185">Reference proteome</keyword>
<evidence type="ECO:0000256" key="5">
    <source>
        <dbReference type="ARBA" id="ARBA00023136"/>
    </source>
</evidence>
<keyword evidence="3 6" id="KW-0812">Transmembrane</keyword>
<evidence type="ECO:0000259" key="7">
    <source>
        <dbReference type="Pfam" id="PF00892"/>
    </source>
</evidence>
<dbReference type="PANTHER" id="PTHR32322:SF2">
    <property type="entry name" value="EAMA DOMAIN-CONTAINING PROTEIN"/>
    <property type="match status" value="1"/>
</dbReference>
<keyword evidence="4 6" id="KW-1133">Transmembrane helix</keyword>
<gene>
    <name evidence="8" type="ORF">NCTC13337_02184</name>
</gene>
<dbReference type="EMBL" id="UHIC01000001">
    <property type="protein sequence ID" value="SUO97129.1"/>
    <property type="molecule type" value="Genomic_DNA"/>
</dbReference>
<dbReference type="AlphaFoldDB" id="A0A380MX44"/>
<evidence type="ECO:0000256" key="1">
    <source>
        <dbReference type="ARBA" id="ARBA00004141"/>
    </source>
</evidence>
<dbReference type="Gene3D" id="1.10.3730.20">
    <property type="match status" value="1"/>
</dbReference>
<feature type="domain" description="EamA" evidence="7">
    <location>
        <begin position="152"/>
        <end position="286"/>
    </location>
</feature>
<feature type="transmembrane region" description="Helical" evidence="6">
    <location>
        <begin position="183"/>
        <end position="204"/>
    </location>
</feature>
<protein>
    <submittedName>
        <fullName evidence="8">Predicted permease, DMT superfamily</fullName>
    </submittedName>
</protein>
<dbReference type="RefSeq" id="WP_072576781.1">
    <property type="nucleotide sequence ID" value="NZ_LWHB01000100.1"/>
</dbReference>
<organism evidence="8 9">
    <name type="scientific">Suttonella ornithocola</name>
    <dbReference type="NCBI Taxonomy" id="279832"/>
    <lineage>
        <taxon>Bacteria</taxon>
        <taxon>Pseudomonadati</taxon>
        <taxon>Pseudomonadota</taxon>
        <taxon>Gammaproteobacteria</taxon>
        <taxon>Cardiobacteriales</taxon>
        <taxon>Cardiobacteriaceae</taxon>
        <taxon>Suttonella</taxon>
    </lineage>
</organism>
<evidence type="ECO:0000256" key="2">
    <source>
        <dbReference type="ARBA" id="ARBA00007362"/>
    </source>
</evidence>
<accession>A0A380MX44</accession>
<feature type="transmembrane region" description="Helical" evidence="6">
    <location>
        <begin position="151"/>
        <end position="171"/>
    </location>
</feature>